<dbReference type="HOGENOM" id="CLU_227455_0_0_2"/>
<keyword evidence="3" id="KW-1185">Reference proteome</keyword>
<evidence type="ECO:0000313" key="2">
    <source>
        <dbReference type="EMBL" id="ABW00855.1"/>
    </source>
</evidence>
<reference evidence="2 3" key="1">
    <citation type="submission" date="2007-10" db="EMBL/GenBank/DDBJ databases">
        <title>Complete sequence of Caldivirga maquilingensis IC-167.</title>
        <authorList>
            <consortium name="US DOE Joint Genome Institute"/>
            <person name="Copeland A."/>
            <person name="Lucas S."/>
            <person name="Lapidus A."/>
            <person name="Barry K."/>
            <person name="Glavina del Rio T."/>
            <person name="Dalin E."/>
            <person name="Tice H."/>
            <person name="Pitluck S."/>
            <person name="Saunders E."/>
            <person name="Brettin T."/>
            <person name="Bruce D."/>
            <person name="Detter J.C."/>
            <person name="Han C."/>
            <person name="Schmutz J."/>
            <person name="Larimer F."/>
            <person name="Land M."/>
            <person name="Hauser L."/>
            <person name="Kyrpides N."/>
            <person name="Ivanova N."/>
            <person name="Biddle J.F."/>
            <person name="Zhang Z."/>
            <person name="Fitz-Gibbon S.T."/>
            <person name="Lowe T.M."/>
            <person name="Saltikov C."/>
            <person name="House C.H."/>
            <person name="Richardson P."/>
        </authorList>
    </citation>
    <scope>NUCLEOTIDE SEQUENCE [LARGE SCALE GENOMIC DNA]</scope>
    <source>
        <strain evidence="3">ATCC 700844 / DSM 13496 / JCM 10307 / IC-167</strain>
    </source>
</reference>
<keyword evidence="1" id="KW-1133">Transmembrane helix</keyword>
<keyword evidence="1" id="KW-0472">Membrane</keyword>
<evidence type="ECO:0000313" key="3">
    <source>
        <dbReference type="Proteomes" id="UP000001137"/>
    </source>
</evidence>
<protein>
    <submittedName>
        <fullName evidence="2">Uncharacterized protein</fullName>
    </submittedName>
</protein>
<dbReference type="GeneID" id="5709975"/>
<dbReference type="eggNOG" id="arCOG03265">
    <property type="taxonomic scope" value="Archaea"/>
</dbReference>
<proteinExistence type="predicted"/>
<keyword evidence="1" id="KW-0812">Transmembrane</keyword>
<gene>
    <name evidence="2" type="ordered locus">Cmaq_0001</name>
</gene>
<organism evidence="2 3">
    <name type="scientific">Caldivirga maquilingensis (strain ATCC 700844 / DSM 13496 / JCM 10307 / IC-167)</name>
    <dbReference type="NCBI Taxonomy" id="397948"/>
    <lineage>
        <taxon>Archaea</taxon>
        <taxon>Thermoproteota</taxon>
        <taxon>Thermoprotei</taxon>
        <taxon>Thermoproteales</taxon>
        <taxon>Thermoproteaceae</taxon>
        <taxon>Caldivirga</taxon>
    </lineage>
</organism>
<sequence length="2938" mass="309793">MSNKSGKYGIAKILPVLAVALALALAWAGHAVKAISLPGPPVPPTVKIVNQTFTISLNLAYAQPPVSYVSSLNTTLVGMYHLLYDTVPAYYGVAGQTITFYILNASDIKYPDGTLVPGSYLDYFNTAVSSDIGLLVGESFTVTLNSTGGFTSSFQLPVSPESLNYSSFTASWFVVVTINYDGYQWVAFNFTTAPAQLGSLLANLTSAASSSTPSFLTAPNGKEFQIMVQVNGTTGEYYALPLPGVNVIYIWFGTDLNDSRVASSVSSSILSDLALTFAEYYNGTPIIVNSSLSYNPTASQFSTSIYGDGVSYAAFGPLVYFTGLIFQNGHLLGYAEGGSSNPVYFTINVTYSYYNPGTQSIVSVPVYATTNYASAGYSNGSLLLGGALVGYDFHYDAFFNITSMDGYGYGVVKSSTGVLHFEGLPDLVIAGGLITLLAHNIYDIKGNLIAASSFEFSPTASLLFEITTGPQLAQILYGPLPISFLIEGFTIPAVEFTGTVYPPTSPTAQPISPTKMMLTIELQTTSGTWDVALLNISSLINLAIKYNTPTVTISSIWTSLLPTVLEVTLYTPGVAVTSQEPLLAEKAEQIKAVLLAGPSTSQLSLMATGNVTMYSSASTVATVAVFPALQVVHISNGFLAQSPVVELPLPTLQGTFSSASVIPGESLTAEPFYYPTTQLEYFNLQLYYGTILVGSGVFEASYNSSSVNVYNAPLAIPSGYIYPIFEAYYPSQYYPSLVNNTLYGTAQEAFFTAATGSYFAEQGITAVHVALYKVEFVNLCNETITQGVVTVSTTYGKFNVSLLFAYPYTVLQFPVQVNMWNVPVTVVSPTASFTLNYFGYVMPPVNPFTRQAITTPITLEPTVVNLIYFPLIDVVIQVVTNVTTPATPLPGFVVAAYSSVTGQKITEGITNGTTEFVANGHITGFQLPPANAQTGLPNYGTAVIMNVPINASYIMPNSYFELKVRTIIPSTEESWTYTYLQSLWNQTYAEYAAWLGLPSGVSAYTFGTRAQIDEGLVAYYNAQYSIPVNTSCYYTFEIPVYVENLHAYVVDAQNNVLANQLVYPAMALPGAAVWMNTTLLIYDAFSPYNGASVWFTYPYNAWNLTFFSTMGVAGAKSLYTRLASIFYNLTSVALGEGLYSDVLNNQSYLLTSIYLANASGTSQYAVFKIPSYPYGRSSTGFLVRLFMPNQVFYGKVFYLGYEVFSGNIIVPPPGMITLVYANGTIKFVSSYTVYEGGMPVQVPPNSIVIVSSVYPVLLNVTSKSLGYNVGNTVVALTFYDSLFKVLIPSQAVPSSVSSWAAGYLSSLLSPFETLSEAYINAATYIAREGSEYISNSYSGVDYSKYASPQSEYALIAYYLPNLAGYVMAPGVGITELPMSNFIWSGSAYITNVTVGTSIFTTSVPTYVTTPYVSLLFPPSLSGAVKINELAAEVTLPTTTPVTLGSFYGFNSTVSLGFSPSTAALALRTFEAYIYVEPGSSIINATAVVQLLVTNATGTFVVDVATKNLTMYYNLAVGRWVPMAFTVSVQSLLTQVTNLTAAKLLTQVLSGKATVTGEVVSIIVYGTGSGWAFETTPVISTAMGGYLSRSSITVYNNGTGYGKGLVWWRVVPVNGTTLPFATATTPVGWANYFGSPFTLLVSVGPSGEALVDIPTYALNTAGYTPILPELNLTRVLIKVSTLYPSLLTTSPSSEAANALFFARIARAYVLSTPSTPNQPSWISVMTTGYAPSNAIVTLPYVNASLFMVLNAYNVTGNWSTIYVSSLKPGVVAASFSGDMSEGIPGVGFGTGAGFWPLYAIYGVVEGKPLAFIDIMHNAINLPTVYLEGIQVYNTMTPPSPIPYATVMAGVNATGYVYYVNGTEITSASFPTPVQLPFGMITTIPVTGLYGSTFAINATEVLAALESEMAPVNVMSFVEPSMDLSISYYVKYLYNVTYTPYTEAFVFYLYNYAGQPVTVNGYTGELPLSAVQGFITPIVVSQSANIQIPFTELYAGTNATVVQASVSSGYYRLVGKVLGGWVDTGMTFPTTDGDQYIKTTLAGTFTVSVYYAPLTVVQDWNSRPLANQTVAVYFGNNLVGLTVTTQNGTLAQPLPVSVSVSATATYANGTSVTSTALKGINSTAFTTTYTSSAYGVTVGQSSVTAATSAKPPVRIAVYWYDSYPLWLLNPKKYYFIDIYDTSVPNDVYQLGDSFSATSVRTYVYAMTVTVENTGGQPVSNATVLVYDSTAQGVEFEGMTTTGTSGSATIYDHRVSSIGTTVYSQVPATSFFIIAYVPVYDNSYVEAGNATFSIQRGATVPSGVFSVTLRAVYVPVIVGVSTGLLSLSTLTSVGSIPTGANVSITVTEPEYIFNGITSAGVPIISGPIPAQVFSGAFTVPSSGTVTTPVLPISVSGAIVNVTTVQWMHVPIGVYSTRIYTLTPSNATAPIQYTVPAGALTVTPALKPLPTEQTSVTVYYGTTQVTTGSLPGTFVLPVNSASGTTYTVDISIQGVPESLSATVMNGAVQSLIAPAGALAVQFAGGLTPTSYTLNLTYNGMVIASGSASDVSLVLPPGSYSLTGVVTSVPLSAISVSVTNGTTTPVTIPVGKVAVGFASGLVPSSYTLNLLYNGMVIASGGVSDVSVVVPAGSYSINGTIDGVPLSAMSFSVGAGSVASVTIPVGKIAVQFAGGYVPSSYTLNLTYNGMVIASGSASAVSIVVPAGTYGLTGVVSGVPLSPISVSVATGQVASATIPVGKIAVSFAGGLIPSSYSLALQYNGRTIASGSASDVSIIVPSGTYSLIGNVSGVPLSPITVTVSPGTQASVSVPVSQLSIAAYTINGVQLSNAQIAVTYSGKQIAAGVGSVSVIVPGGVSYTVSVSAYGVTNSTTVTPTVGSVMSVRAIVPISGYVIFGAFVPLSTLILVAVIILIVIIIIVVLLIEYGNWRRRRLAGGLFGPGAK</sequence>
<dbReference type="KEGG" id="cma:Cmaq_0001"/>
<name>A8M9H4_CALMQ</name>
<dbReference type="Proteomes" id="UP000001137">
    <property type="component" value="Chromosome"/>
</dbReference>
<accession>A8M9H4</accession>
<dbReference type="OrthoDB" id="30872at2157"/>
<dbReference type="RefSeq" id="WP_012185075.1">
    <property type="nucleotide sequence ID" value="NC_009954.1"/>
</dbReference>
<evidence type="ECO:0000256" key="1">
    <source>
        <dbReference type="SAM" id="Phobius"/>
    </source>
</evidence>
<dbReference type="EMBL" id="CP000852">
    <property type="protein sequence ID" value="ABW00855.1"/>
    <property type="molecule type" value="Genomic_DNA"/>
</dbReference>
<feature type="transmembrane region" description="Helical" evidence="1">
    <location>
        <begin position="2887"/>
        <end position="2918"/>
    </location>
</feature>